<keyword evidence="1" id="KW-0472">Membrane</keyword>
<feature type="transmembrane region" description="Helical" evidence="1">
    <location>
        <begin position="6"/>
        <end position="24"/>
    </location>
</feature>
<sequence length="239" mass="27747">MKKALSYIVFVLLFTSLIFLFGFSSRRNSEKKVKQISIEFADGFKEFLTQEMVDKLLIQNQEPVQNKAKSIIDLQEIEHTVVSNPFIESASVYLTIDGLLKARVKQRTPIARVYSGGDMYYLDKEGVRVPLSNHYSARVLLVTGQFEAEDDQEIKSFVQRILADDFLKKEIIGLHKTQKNEWVLDTRIGNQKIEFGSLERISVKFKKLKAFYNTTFEDQTINKYRTINLKYHNQVVCTK</sequence>
<comment type="caution">
    <text evidence="3">The sequence shown here is derived from an EMBL/GenBank/DDBJ whole genome shotgun (WGS) entry which is preliminary data.</text>
</comment>
<protein>
    <submittedName>
        <fullName evidence="3">Cell division protein FtsQ</fullName>
    </submittedName>
</protein>
<reference evidence="3" key="2">
    <citation type="submission" date="2020-09" db="EMBL/GenBank/DDBJ databases">
        <authorList>
            <person name="Sun Q."/>
            <person name="Zhou Y."/>
        </authorList>
    </citation>
    <scope>NUCLEOTIDE SEQUENCE</scope>
    <source>
        <strain evidence="3">CGMCC 1.15763</strain>
    </source>
</reference>
<organism evidence="3 4">
    <name type="scientific">Polaribacter pacificus</name>
    <dbReference type="NCBI Taxonomy" id="1775173"/>
    <lineage>
        <taxon>Bacteria</taxon>
        <taxon>Pseudomonadati</taxon>
        <taxon>Bacteroidota</taxon>
        <taxon>Flavobacteriia</taxon>
        <taxon>Flavobacteriales</taxon>
        <taxon>Flavobacteriaceae</taxon>
    </lineage>
</organism>
<keyword evidence="4" id="KW-1185">Reference proteome</keyword>
<evidence type="ECO:0000313" key="3">
    <source>
        <dbReference type="EMBL" id="GGG95649.1"/>
    </source>
</evidence>
<name>A0A917HWX8_9FLAO</name>
<dbReference type="AlphaFoldDB" id="A0A917HWX8"/>
<keyword evidence="3" id="KW-0131">Cell cycle</keyword>
<keyword evidence="1" id="KW-1133">Transmembrane helix</keyword>
<feature type="domain" description="Cell division protein FtsQ/DivIB C-terminal" evidence="2">
    <location>
        <begin position="111"/>
        <end position="215"/>
    </location>
</feature>
<keyword evidence="1" id="KW-0812">Transmembrane</keyword>
<keyword evidence="3" id="KW-0132">Cell division</keyword>
<dbReference type="GO" id="GO:0051301">
    <property type="term" value="P:cell division"/>
    <property type="evidence" value="ECO:0007669"/>
    <property type="project" value="UniProtKB-KW"/>
</dbReference>
<dbReference type="RefSeq" id="WP_229664901.1">
    <property type="nucleotide sequence ID" value="NZ_BMJW01000001.1"/>
</dbReference>
<evidence type="ECO:0000256" key="1">
    <source>
        <dbReference type="SAM" id="Phobius"/>
    </source>
</evidence>
<evidence type="ECO:0000313" key="4">
    <source>
        <dbReference type="Proteomes" id="UP000633278"/>
    </source>
</evidence>
<dbReference type="Proteomes" id="UP000633278">
    <property type="component" value="Unassembled WGS sequence"/>
</dbReference>
<dbReference type="EMBL" id="BMJW01000001">
    <property type="protein sequence ID" value="GGG95649.1"/>
    <property type="molecule type" value="Genomic_DNA"/>
</dbReference>
<reference evidence="3" key="1">
    <citation type="journal article" date="2014" name="Int. J. Syst. Evol. Microbiol.">
        <title>Complete genome sequence of Corynebacterium casei LMG S-19264T (=DSM 44701T), isolated from a smear-ripened cheese.</title>
        <authorList>
            <consortium name="US DOE Joint Genome Institute (JGI-PGF)"/>
            <person name="Walter F."/>
            <person name="Albersmeier A."/>
            <person name="Kalinowski J."/>
            <person name="Ruckert C."/>
        </authorList>
    </citation>
    <scope>NUCLEOTIDE SEQUENCE</scope>
    <source>
        <strain evidence="3">CGMCC 1.15763</strain>
    </source>
</reference>
<dbReference type="InterPro" id="IPR005548">
    <property type="entry name" value="Cell_div_FtsQ/DivIB_C"/>
</dbReference>
<dbReference type="Pfam" id="PF03799">
    <property type="entry name" value="FtsQ_DivIB_C"/>
    <property type="match status" value="1"/>
</dbReference>
<proteinExistence type="predicted"/>
<evidence type="ECO:0000259" key="2">
    <source>
        <dbReference type="Pfam" id="PF03799"/>
    </source>
</evidence>
<gene>
    <name evidence="3" type="primary">ftsQ</name>
    <name evidence="3" type="ORF">GCM10011416_11590</name>
</gene>
<accession>A0A917HWX8</accession>